<dbReference type="InterPro" id="IPR008775">
    <property type="entry name" value="Phytyl_CoA_dOase-like"/>
</dbReference>
<keyword evidence="3" id="KW-1185">Reference proteome</keyword>
<dbReference type="Pfam" id="PF05721">
    <property type="entry name" value="PhyH"/>
    <property type="match status" value="1"/>
</dbReference>
<gene>
    <name evidence="2" type="ORF">DPMN_151459</name>
</gene>
<reference evidence="2" key="1">
    <citation type="journal article" date="2019" name="bioRxiv">
        <title>The Genome of the Zebra Mussel, Dreissena polymorpha: A Resource for Invasive Species Research.</title>
        <authorList>
            <person name="McCartney M.A."/>
            <person name="Auch B."/>
            <person name="Kono T."/>
            <person name="Mallez S."/>
            <person name="Zhang Y."/>
            <person name="Obille A."/>
            <person name="Becker A."/>
            <person name="Abrahante J.E."/>
            <person name="Garbe J."/>
            <person name="Badalamenti J.P."/>
            <person name="Herman A."/>
            <person name="Mangelson H."/>
            <person name="Liachko I."/>
            <person name="Sullivan S."/>
            <person name="Sone E.D."/>
            <person name="Koren S."/>
            <person name="Silverstein K.A.T."/>
            <person name="Beckman K.B."/>
            <person name="Gohl D.M."/>
        </authorList>
    </citation>
    <scope>NUCLEOTIDE SEQUENCE</scope>
    <source>
        <strain evidence="2">Duluth1</strain>
        <tissue evidence="2">Whole animal</tissue>
    </source>
</reference>
<comment type="cofactor">
    <cofactor evidence="1">
        <name>Fe cation</name>
        <dbReference type="ChEBI" id="CHEBI:24875"/>
    </cofactor>
</comment>
<reference evidence="2" key="2">
    <citation type="submission" date="2020-11" db="EMBL/GenBank/DDBJ databases">
        <authorList>
            <person name="McCartney M.A."/>
            <person name="Auch B."/>
            <person name="Kono T."/>
            <person name="Mallez S."/>
            <person name="Becker A."/>
            <person name="Gohl D.M."/>
            <person name="Silverstein K.A.T."/>
            <person name="Koren S."/>
            <person name="Bechman K.B."/>
            <person name="Herman A."/>
            <person name="Abrahante J.E."/>
            <person name="Garbe J."/>
        </authorList>
    </citation>
    <scope>NUCLEOTIDE SEQUENCE</scope>
    <source>
        <strain evidence="2">Duluth1</strain>
        <tissue evidence="2">Whole animal</tissue>
    </source>
</reference>
<organism evidence="2 3">
    <name type="scientific">Dreissena polymorpha</name>
    <name type="common">Zebra mussel</name>
    <name type="synonym">Mytilus polymorpha</name>
    <dbReference type="NCBI Taxonomy" id="45954"/>
    <lineage>
        <taxon>Eukaryota</taxon>
        <taxon>Metazoa</taxon>
        <taxon>Spiralia</taxon>
        <taxon>Lophotrochozoa</taxon>
        <taxon>Mollusca</taxon>
        <taxon>Bivalvia</taxon>
        <taxon>Autobranchia</taxon>
        <taxon>Heteroconchia</taxon>
        <taxon>Euheterodonta</taxon>
        <taxon>Imparidentia</taxon>
        <taxon>Neoheterodontei</taxon>
        <taxon>Myida</taxon>
        <taxon>Dreissenoidea</taxon>
        <taxon>Dreissenidae</taxon>
        <taxon>Dreissena</taxon>
    </lineage>
</organism>
<evidence type="ECO:0008006" key="4">
    <source>
        <dbReference type="Google" id="ProtNLM"/>
    </source>
</evidence>
<evidence type="ECO:0000256" key="1">
    <source>
        <dbReference type="ARBA" id="ARBA00001962"/>
    </source>
</evidence>
<dbReference type="Proteomes" id="UP000828390">
    <property type="component" value="Unassembled WGS sequence"/>
</dbReference>
<sequence length="356" mass="41383">MSGIYYPDTFTIVPPQSGFKKPGQLPPEQIQQYFDEGYTVVRDFFTPEELQPCRDAIADMVDQLAKKLHEAGKITNLHDDAGLFQRLTKIEEEFPGANILLFKHQKIPKAFRDLWCSERLLNLIEQLIGPDIAGHPVWNMRTKTPNSIALDVPWHQDCGYFSEESYNHLIPTAWVPFLDTDETNGCLQMARYGHRLGKVAAHTCCHSDTWFIDLAEEEMEKTLGVDIKNDLVTVPVPYGGFLLFNNMIPHRSLPNRSNDVRWSIDLRWQSPHENYGFYGIAEGILFRSSEQERVEPDWEKFLAVDRKEVWQKKYFKQVIETDQFDTTVTGPWIGRWHVTNENKHSQAFTKIMKLHR</sequence>
<name>A0A9D4J498_DREPO</name>
<dbReference type="Gene3D" id="2.60.120.620">
    <property type="entry name" value="q2cbj1_9rhob like domain"/>
    <property type="match status" value="1"/>
</dbReference>
<dbReference type="AlphaFoldDB" id="A0A9D4J498"/>
<comment type="caution">
    <text evidence="2">The sequence shown here is derived from an EMBL/GenBank/DDBJ whole genome shotgun (WGS) entry which is preliminary data.</text>
</comment>
<dbReference type="SUPFAM" id="SSF51197">
    <property type="entry name" value="Clavaminate synthase-like"/>
    <property type="match status" value="1"/>
</dbReference>
<dbReference type="PANTHER" id="PTHR20883:SF14">
    <property type="entry name" value="PHYTANOYL-COA DIOXYGENASE"/>
    <property type="match status" value="1"/>
</dbReference>
<dbReference type="PANTHER" id="PTHR20883">
    <property type="entry name" value="PHYTANOYL-COA DIOXYGENASE DOMAIN CONTAINING 1"/>
    <property type="match status" value="1"/>
</dbReference>
<accession>A0A9D4J498</accession>
<evidence type="ECO:0000313" key="3">
    <source>
        <dbReference type="Proteomes" id="UP000828390"/>
    </source>
</evidence>
<dbReference type="EMBL" id="JAIWYP010000007">
    <property type="protein sequence ID" value="KAH3797870.1"/>
    <property type="molecule type" value="Genomic_DNA"/>
</dbReference>
<protein>
    <recommendedName>
        <fullName evidence="4">Phytanoyl-CoA dioxygenase family protein</fullName>
    </recommendedName>
</protein>
<evidence type="ECO:0000313" key="2">
    <source>
        <dbReference type="EMBL" id="KAH3797870.1"/>
    </source>
</evidence>
<proteinExistence type="predicted"/>